<dbReference type="GO" id="GO:0016042">
    <property type="term" value="P:lipid catabolic process"/>
    <property type="evidence" value="ECO:0007669"/>
    <property type="project" value="UniProtKB-UniRule"/>
</dbReference>
<dbReference type="Proteomes" id="UP000501379">
    <property type="component" value="Chromosome"/>
</dbReference>
<evidence type="ECO:0000256" key="16">
    <source>
        <dbReference type="HAMAP-Rule" id="MF_00790"/>
    </source>
</evidence>
<dbReference type="RefSeq" id="WP_173206281.1">
    <property type="nucleotide sequence ID" value="NZ_CP053697.2"/>
</dbReference>
<evidence type="ECO:0000256" key="7">
    <source>
        <dbReference type="ARBA" id="ARBA00022692"/>
    </source>
</evidence>
<evidence type="ECO:0000313" key="19">
    <source>
        <dbReference type="EMBL" id="QKE63190.1"/>
    </source>
</evidence>
<dbReference type="EMBL" id="CP053697">
    <property type="protein sequence ID" value="QKE63190.1"/>
    <property type="molecule type" value="Genomic_DNA"/>
</dbReference>
<reference evidence="19" key="1">
    <citation type="submission" date="2020-07" db="EMBL/GenBank/DDBJ databases">
        <title>Nitrate ammonifying Pseudomonas campi sp. nov. isolated from German agricultural grassland.</title>
        <authorList>
            <person name="Timsy T."/>
            <person name="Ulrich A."/>
            <person name="Spanner T."/>
            <person name="Foesel B."/>
            <person name="Kolb S."/>
            <person name="Horn M.A."/>
            <person name="Behrendt U."/>
        </authorList>
    </citation>
    <scope>NUCLEOTIDE SEQUENCE</scope>
    <source>
        <strain evidence="19">S1-A32-2</strain>
    </source>
</reference>
<dbReference type="GO" id="GO:0051082">
    <property type="term" value="F:unfolded protein binding"/>
    <property type="evidence" value="ECO:0007669"/>
    <property type="project" value="UniProtKB-UniRule"/>
</dbReference>
<evidence type="ECO:0000256" key="4">
    <source>
        <dbReference type="ARBA" id="ARBA00019692"/>
    </source>
</evidence>
<dbReference type="HAMAP" id="MF_00790">
    <property type="entry name" value="Lipase_chap"/>
    <property type="match status" value="1"/>
</dbReference>
<keyword evidence="11 16" id="KW-0472">Membrane</keyword>
<evidence type="ECO:0000256" key="12">
    <source>
        <dbReference type="ARBA" id="ARBA00023186"/>
    </source>
</evidence>
<keyword evidence="6 16" id="KW-0997">Cell inner membrane</keyword>
<sequence>MNRKLLFAAPLVVGGSIALTLYLNPAADLPAPVNMPATPTATSTPAATLDSTTQTAQASTQDNAPYALPSSFDGTTVDGQFRVDSAGNLLISEDIRRIFDYFLSALGEDSLQHSIKRLQAYITSQLAMPAREQALALLEQYLQYKQQLVQLEKDLPQMASVDAMRQREQAVQALRASLFSAEAHQVFFGNEEAYNQFTLQRLAIRHDQSLSDDEKAAALDQLRNNLPESMQELIVPQLQTELRQQTAALQAQGASPQQIQQLRLQLVGAEATARLEALDQRRQQWAQRLNDYRREKALIEANNGLSSSDKAAAIDSLAAERFDDQERLRLAAAEELASAREQTP</sequence>
<dbReference type="Pfam" id="PF03280">
    <property type="entry name" value="Lipase_chap"/>
    <property type="match status" value="1"/>
</dbReference>
<dbReference type="GO" id="GO:0005886">
    <property type="term" value="C:plasma membrane"/>
    <property type="evidence" value="ECO:0007669"/>
    <property type="project" value="UniProtKB-SubCell"/>
</dbReference>
<evidence type="ECO:0000256" key="2">
    <source>
        <dbReference type="ARBA" id="ARBA00004383"/>
    </source>
</evidence>
<keyword evidence="8 16" id="KW-0442">Lipid degradation</keyword>
<feature type="chain" id="PRO_5026734802" description="Lipase chaperone" evidence="18">
    <location>
        <begin position="27"/>
        <end position="344"/>
    </location>
</feature>
<protein>
    <recommendedName>
        <fullName evidence="4 16">Lipase chaperone</fullName>
    </recommendedName>
    <alternativeName>
        <fullName evidence="16">Lipase activator protein</fullName>
    </alternativeName>
    <alternativeName>
        <fullName evidence="15 16">Lipase foldase</fullName>
    </alternativeName>
    <alternativeName>
        <fullName evidence="13 16">Lipase helper protein</fullName>
    </alternativeName>
    <alternativeName>
        <fullName evidence="14 16">Lipase modulator</fullName>
    </alternativeName>
</protein>
<dbReference type="KEGG" id="pcam:HNE05_07400"/>
<evidence type="ECO:0000256" key="11">
    <source>
        <dbReference type="ARBA" id="ARBA00023136"/>
    </source>
</evidence>
<keyword evidence="17" id="KW-0175">Coiled coil</keyword>
<evidence type="ECO:0000256" key="17">
    <source>
        <dbReference type="SAM" id="Coils"/>
    </source>
</evidence>
<comment type="subcellular location">
    <subcellularLocation>
        <location evidence="2">Cell inner membrane</location>
        <topology evidence="2">Single-pass membrane protein</topology>
        <orientation evidence="2">Periplasmic side</orientation>
    </subcellularLocation>
</comment>
<evidence type="ECO:0000256" key="3">
    <source>
        <dbReference type="ARBA" id="ARBA00010358"/>
    </source>
</evidence>
<name>A0A6M8FGC0_9GAMM</name>
<organism evidence="19 20">
    <name type="scientific">Aquipseudomonas campi</name>
    <dbReference type="NCBI Taxonomy" id="2731681"/>
    <lineage>
        <taxon>Bacteria</taxon>
        <taxon>Pseudomonadati</taxon>
        <taxon>Pseudomonadota</taxon>
        <taxon>Gammaproteobacteria</taxon>
        <taxon>Pseudomonadales</taxon>
        <taxon>Pseudomonadaceae</taxon>
        <taxon>Aquipseudomonas</taxon>
    </lineage>
</organism>
<evidence type="ECO:0000256" key="18">
    <source>
        <dbReference type="SAM" id="SignalP"/>
    </source>
</evidence>
<keyword evidence="10 16" id="KW-0443">Lipid metabolism</keyword>
<keyword evidence="18" id="KW-0732">Signal</keyword>
<evidence type="ECO:0000313" key="20">
    <source>
        <dbReference type="Proteomes" id="UP000501379"/>
    </source>
</evidence>
<evidence type="ECO:0000256" key="10">
    <source>
        <dbReference type="ARBA" id="ARBA00023098"/>
    </source>
</evidence>
<keyword evidence="5 16" id="KW-1003">Cell membrane</keyword>
<keyword evidence="9 16" id="KW-1133">Transmembrane helix</keyword>
<accession>A0A6M8FGC0</accession>
<keyword evidence="7 16" id="KW-0812">Transmembrane</keyword>
<dbReference type="GO" id="GO:0006457">
    <property type="term" value="P:protein folding"/>
    <property type="evidence" value="ECO:0007669"/>
    <property type="project" value="UniProtKB-UniRule"/>
</dbReference>
<evidence type="ECO:0000256" key="1">
    <source>
        <dbReference type="ARBA" id="ARBA00003280"/>
    </source>
</evidence>
<evidence type="ECO:0000256" key="15">
    <source>
        <dbReference type="ARBA" id="ARBA00033028"/>
    </source>
</evidence>
<evidence type="ECO:0000256" key="14">
    <source>
        <dbReference type="ARBA" id="ARBA00031542"/>
    </source>
</evidence>
<evidence type="ECO:0000256" key="13">
    <source>
        <dbReference type="ARBA" id="ARBA00030948"/>
    </source>
</evidence>
<feature type="signal peptide" evidence="18">
    <location>
        <begin position="1"/>
        <end position="26"/>
    </location>
</feature>
<dbReference type="NCBIfam" id="NF002334">
    <property type="entry name" value="PRK01294.1-2"/>
    <property type="match status" value="1"/>
</dbReference>
<evidence type="ECO:0000256" key="5">
    <source>
        <dbReference type="ARBA" id="ARBA00022475"/>
    </source>
</evidence>
<gene>
    <name evidence="16" type="primary">lifO</name>
    <name evidence="19" type="ORF">HNE05_07400</name>
</gene>
<evidence type="ECO:0000256" key="8">
    <source>
        <dbReference type="ARBA" id="ARBA00022963"/>
    </source>
</evidence>
<evidence type="ECO:0000256" key="6">
    <source>
        <dbReference type="ARBA" id="ARBA00022519"/>
    </source>
</evidence>
<keyword evidence="12 16" id="KW-0143">Chaperone</keyword>
<comment type="function">
    <text evidence="1 16">May be involved in the folding of the extracellular lipase during its passage through the periplasm.</text>
</comment>
<proteinExistence type="inferred from homology"/>
<comment type="similarity">
    <text evidence="3 16">Belongs to the lipase chaperone family.</text>
</comment>
<evidence type="ECO:0000256" key="9">
    <source>
        <dbReference type="ARBA" id="ARBA00022989"/>
    </source>
</evidence>
<feature type="coiled-coil region" evidence="17">
    <location>
        <begin position="275"/>
        <end position="302"/>
    </location>
</feature>
<dbReference type="SUPFAM" id="SSF158855">
    <property type="entry name" value="Lipase chaperone-like"/>
    <property type="match status" value="1"/>
</dbReference>
<dbReference type="InterPro" id="IPR004961">
    <property type="entry name" value="Lipase_chaperone"/>
</dbReference>
<dbReference type="AlphaFoldDB" id="A0A6M8FGC0"/>
<keyword evidence="20" id="KW-1185">Reference proteome</keyword>